<dbReference type="SUPFAM" id="SSF56784">
    <property type="entry name" value="HAD-like"/>
    <property type="match status" value="1"/>
</dbReference>
<name>D8LG42_ECTSI</name>
<dbReference type="AlphaFoldDB" id="D8LG42"/>
<dbReference type="InterPro" id="IPR036412">
    <property type="entry name" value="HAD-like_sf"/>
</dbReference>
<keyword evidence="2" id="KW-1185">Reference proteome</keyword>
<dbReference type="EMBL" id="FN649748">
    <property type="protein sequence ID" value="CBN78941.1"/>
    <property type="molecule type" value="Genomic_DNA"/>
</dbReference>
<accession>D8LG42</accession>
<dbReference type="PANTHER" id="PTHR17901:SF14">
    <property type="entry name" value="MAGNESIUM-DEPENDENT PHOSPHATASE 1"/>
    <property type="match status" value="1"/>
</dbReference>
<dbReference type="PANTHER" id="PTHR17901">
    <property type="entry name" value="MAGNESIUM-DEPENDENT PHOSPHATASE 1 MDP1"/>
    <property type="match status" value="1"/>
</dbReference>
<dbReference type="eggNOG" id="ENOG502RZK1">
    <property type="taxonomic scope" value="Eukaryota"/>
</dbReference>
<sequence>MFELQQSPTRLDEATNSVVAGTDRVRLFKGAEQALLELSTQDRFSDTRVAVASSTSRKKSAMACLRLFQVSPGVTANDVLSYREIYPDNKGTHFKSLRKASGIAYEDMLFFDDCNWGDNCRDVEWACPGVVTTKTPNGLTPEKWAEGLAKFAETKR</sequence>
<dbReference type="Pfam" id="PF12689">
    <property type="entry name" value="Acid_PPase"/>
    <property type="match status" value="1"/>
</dbReference>
<reference evidence="1 2" key="1">
    <citation type="journal article" date="2010" name="Nature">
        <title>The Ectocarpus genome and the independent evolution of multicellularity in brown algae.</title>
        <authorList>
            <person name="Cock J.M."/>
            <person name="Sterck L."/>
            <person name="Rouze P."/>
            <person name="Scornet D."/>
            <person name="Allen A.E."/>
            <person name="Amoutzias G."/>
            <person name="Anthouard V."/>
            <person name="Artiguenave F."/>
            <person name="Aury J.M."/>
            <person name="Badger J.H."/>
            <person name="Beszteri B."/>
            <person name="Billiau K."/>
            <person name="Bonnet E."/>
            <person name="Bothwell J.H."/>
            <person name="Bowler C."/>
            <person name="Boyen C."/>
            <person name="Brownlee C."/>
            <person name="Carrano C.J."/>
            <person name="Charrier B."/>
            <person name="Cho G.Y."/>
            <person name="Coelho S.M."/>
            <person name="Collen J."/>
            <person name="Corre E."/>
            <person name="Da Silva C."/>
            <person name="Delage L."/>
            <person name="Delaroque N."/>
            <person name="Dittami S.M."/>
            <person name="Doulbeau S."/>
            <person name="Elias M."/>
            <person name="Farnham G."/>
            <person name="Gachon C.M."/>
            <person name="Gschloessl B."/>
            <person name="Heesch S."/>
            <person name="Jabbari K."/>
            <person name="Jubin C."/>
            <person name="Kawai H."/>
            <person name="Kimura K."/>
            <person name="Kloareg B."/>
            <person name="Kupper F.C."/>
            <person name="Lang D."/>
            <person name="Le Bail A."/>
            <person name="Leblanc C."/>
            <person name="Lerouge P."/>
            <person name="Lohr M."/>
            <person name="Lopez P.J."/>
            <person name="Martens C."/>
            <person name="Maumus F."/>
            <person name="Michel G."/>
            <person name="Miranda-Saavedra D."/>
            <person name="Morales J."/>
            <person name="Moreau H."/>
            <person name="Motomura T."/>
            <person name="Nagasato C."/>
            <person name="Napoli C.A."/>
            <person name="Nelson D.R."/>
            <person name="Nyvall-Collen P."/>
            <person name="Peters A.F."/>
            <person name="Pommier C."/>
            <person name="Potin P."/>
            <person name="Poulain J."/>
            <person name="Quesneville H."/>
            <person name="Read B."/>
            <person name="Rensing S.A."/>
            <person name="Ritter A."/>
            <person name="Rousvoal S."/>
            <person name="Samanta M."/>
            <person name="Samson G."/>
            <person name="Schroeder D.C."/>
            <person name="Segurens B."/>
            <person name="Strittmatter M."/>
            <person name="Tonon T."/>
            <person name="Tregear J.W."/>
            <person name="Valentin K."/>
            <person name="von Dassow P."/>
            <person name="Yamagishi T."/>
            <person name="Van de Peer Y."/>
            <person name="Wincker P."/>
        </authorList>
    </citation>
    <scope>NUCLEOTIDE SEQUENCE [LARGE SCALE GENOMIC DNA]</scope>
    <source>
        <strain evidence="2">Ec32 / CCAP1310/4</strain>
    </source>
</reference>
<dbReference type="EMBL" id="FN648120">
    <property type="protein sequence ID" value="CBN78941.1"/>
    <property type="molecule type" value="Genomic_DNA"/>
</dbReference>
<dbReference type="OrthoDB" id="2865258at2759"/>
<dbReference type="InterPro" id="IPR023214">
    <property type="entry name" value="HAD_sf"/>
</dbReference>
<gene>
    <name evidence="1" type="ORF">Esi_0157_0031</name>
</gene>
<dbReference type="OMA" id="KKSAMAC"/>
<dbReference type="Proteomes" id="UP000002630">
    <property type="component" value="Linkage Group LG23"/>
</dbReference>
<dbReference type="InterPro" id="IPR010036">
    <property type="entry name" value="MDP_1_eu_arc"/>
</dbReference>
<protein>
    <submittedName>
        <fullName evidence="1">Uncharacterized protein</fullName>
    </submittedName>
</protein>
<dbReference type="InParanoid" id="D8LG42"/>
<dbReference type="Gene3D" id="3.40.50.1000">
    <property type="entry name" value="HAD superfamily/HAD-like"/>
    <property type="match status" value="1"/>
</dbReference>
<proteinExistence type="predicted"/>
<dbReference type="STRING" id="2880.D8LG42"/>
<organism evidence="1 2">
    <name type="scientific">Ectocarpus siliculosus</name>
    <name type="common">Brown alga</name>
    <name type="synonym">Conferva siliculosa</name>
    <dbReference type="NCBI Taxonomy" id="2880"/>
    <lineage>
        <taxon>Eukaryota</taxon>
        <taxon>Sar</taxon>
        <taxon>Stramenopiles</taxon>
        <taxon>Ochrophyta</taxon>
        <taxon>PX clade</taxon>
        <taxon>Phaeophyceae</taxon>
        <taxon>Ectocarpales</taxon>
        <taxon>Ectocarpaceae</taxon>
        <taxon>Ectocarpus</taxon>
    </lineage>
</organism>
<evidence type="ECO:0000313" key="2">
    <source>
        <dbReference type="Proteomes" id="UP000002630"/>
    </source>
</evidence>
<evidence type="ECO:0000313" key="1">
    <source>
        <dbReference type="EMBL" id="CBN78941.1"/>
    </source>
</evidence>
<dbReference type="GO" id="GO:0003993">
    <property type="term" value="F:acid phosphatase activity"/>
    <property type="evidence" value="ECO:0007669"/>
    <property type="project" value="TreeGrafter"/>
</dbReference>